<dbReference type="KEGG" id="nso:NIASO_09995"/>
<name>W0F3E6_9BACT</name>
<gene>
    <name evidence="1" type="ORF">NIASO_09995</name>
</gene>
<keyword evidence="2" id="KW-1185">Reference proteome</keyword>
<dbReference type="AlphaFoldDB" id="W0F3E6"/>
<protein>
    <submittedName>
        <fullName evidence="1">Uncharacterized protein</fullName>
    </submittedName>
</protein>
<dbReference type="HOGENOM" id="CLU_3254698_0_0_10"/>
<sequence length="42" mass="4533">MSSGNRFGFCVGSNLVRRRPLVFPGADASGVKLNKKETGIEH</sequence>
<evidence type="ECO:0000313" key="1">
    <source>
        <dbReference type="EMBL" id="AHF17565.1"/>
    </source>
</evidence>
<organism evidence="1 2">
    <name type="scientific">Niabella soli DSM 19437</name>
    <dbReference type="NCBI Taxonomy" id="929713"/>
    <lineage>
        <taxon>Bacteria</taxon>
        <taxon>Pseudomonadati</taxon>
        <taxon>Bacteroidota</taxon>
        <taxon>Chitinophagia</taxon>
        <taxon>Chitinophagales</taxon>
        <taxon>Chitinophagaceae</taxon>
        <taxon>Niabella</taxon>
    </lineage>
</organism>
<reference evidence="1 2" key="1">
    <citation type="submission" date="2013-12" db="EMBL/GenBank/DDBJ databases">
        <authorList>
            <consortium name="DOE Joint Genome Institute"/>
            <person name="Eisen J."/>
            <person name="Huntemann M."/>
            <person name="Han J."/>
            <person name="Chen A."/>
            <person name="Kyrpides N."/>
            <person name="Mavromatis K."/>
            <person name="Markowitz V."/>
            <person name="Palaniappan K."/>
            <person name="Ivanova N."/>
            <person name="Schaumberg A."/>
            <person name="Pati A."/>
            <person name="Liolios K."/>
            <person name="Nordberg H.P."/>
            <person name="Cantor M.N."/>
            <person name="Hua S.X."/>
            <person name="Woyke T."/>
        </authorList>
    </citation>
    <scope>NUCLEOTIDE SEQUENCE [LARGE SCALE GENOMIC DNA]</scope>
    <source>
        <strain evidence="2">DSM 19437</strain>
    </source>
</reference>
<evidence type="ECO:0000313" key="2">
    <source>
        <dbReference type="Proteomes" id="UP000003586"/>
    </source>
</evidence>
<proteinExistence type="predicted"/>
<dbReference type="EMBL" id="CP007035">
    <property type="protein sequence ID" value="AHF17565.1"/>
    <property type="molecule type" value="Genomic_DNA"/>
</dbReference>
<dbReference type="Proteomes" id="UP000003586">
    <property type="component" value="Chromosome"/>
</dbReference>
<accession>W0F3E6</accession>
<dbReference type="STRING" id="929713.NIASO_09995"/>